<dbReference type="SUPFAM" id="SSF46785">
    <property type="entry name" value="Winged helix' DNA-binding domain"/>
    <property type="match status" value="1"/>
</dbReference>
<organism evidence="1 2">
    <name type="scientific">Aquamicrobium aerolatum DSM 21857</name>
    <dbReference type="NCBI Taxonomy" id="1121003"/>
    <lineage>
        <taxon>Bacteria</taxon>
        <taxon>Pseudomonadati</taxon>
        <taxon>Pseudomonadota</taxon>
        <taxon>Alphaproteobacteria</taxon>
        <taxon>Hyphomicrobiales</taxon>
        <taxon>Phyllobacteriaceae</taxon>
        <taxon>Aerobium</taxon>
    </lineage>
</organism>
<gene>
    <name evidence="1" type="ORF">SAMN03080618_02896</name>
</gene>
<dbReference type="Proteomes" id="UP000242763">
    <property type="component" value="Unassembled WGS sequence"/>
</dbReference>
<sequence>MKSTDSRGLTALATLLDALASGTTVRAASFAEEHDFARSSVFDLTRRLEAAGLVTRSGSGDLHAGPAALDFAWSTYGLQGMRGPTEAVLLWLNDLFDAPVEATCSGDLLLCAPGRSPMVGPVAQEMSEPICDQNGTERMRLSLQPTAAVDADLASMAMKRAIATLEHHLMTSC</sequence>
<keyword evidence="2" id="KW-1185">Reference proteome</keyword>
<reference evidence="2" key="1">
    <citation type="submission" date="2016-10" db="EMBL/GenBank/DDBJ databases">
        <authorList>
            <person name="Varghese N."/>
            <person name="Submissions S."/>
        </authorList>
    </citation>
    <scope>NUCLEOTIDE SEQUENCE [LARGE SCALE GENOMIC DNA]</scope>
    <source>
        <strain evidence="2">DSM 21857</strain>
    </source>
</reference>
<dbReference type="STRING" id="1121003.SAMN03080618_02896"/>
<evidence type="ECO:0000313" key="1">
    <source>
        <dbReference type="EMBL" id="SFJ41694.1"/>
    </source>
</evidence>
<accession>A0A1I3R520</accession>
<proteinExistence type="predicted"/>
<dbReference type="Gene3D" id="1.10.10.10">
    <property type="entry name" value="Winged helix-like DNA-binding domain superfamily/Winged helix DNA-binding domain"/>
    <property type="match status" value="1"/>
</dbReference>
<dbReference type="InterPro" id="IPR036388">
    <property type="entry name" value="WH-like_DNA-bd_sf"/>
</dbReference>
<dbReference type="AlphaFoldDB" id="A0A1I3R520"/>
<dbReference type="InterPro" id="IPR036390">
    <property type="entry name" value="WH_DNA-bd_sf"/>
</dbReference>
<evidence type="ECO:0000313" key="2">
    <source>
        <dbReference type="Proteomes" id="UP000242763"/>
    </source>
</evidence>
<dbReference type="EMBL" id="FORF01000018">
    <property type="protein sequence ID" value="SFJ41694.1"/>
    <property type="molecule type" value="Genomic_DNA"/>
</dbReference>
<protein>
    <submittedName>
        <fullName evidence="1">Uncharacterized protein</fullName>
    </submittedName>
</protein>
<dbReference type="RefSeq" id="WP_091523729.1">
    <property type="nucleotide sequence ID" value="NZ_FORF01000018.1"/>
</dbReference>
<name>A0A1I3R520_9HYPH</name>